<gene>
    <name evidence="5" type="ORF">S03H2_44757</name>
</gene>
<dbReference type="Pfam" id="PF00501">
    <property type="entry name" value="AMP-binding"/>
    <property type="match status" value="1"/>
</dbReference>
<keyword evidence="2" id="KW-0436">Ligase</keyword>
<accession>X1H899</accession>
<evidence type="ECO:0000313" key="5">
    <source>
        <dbReference type="EMBL" id="GAH65617.1"/>
    </source>
</evidence>
<sequence length="268" mass="29361">GEDDGDLHFQQAPVSTPSPSTEISSEDEAELLYTTGTTGRPKGVLLTHSNLLSEAQFIVAGHRFTESDRGLCLLPFFHINGQVVNLLSGLLSGGSIILPRRFSAGAFWSILADCEATWFNAVPTIYSILLNRPKEEAEHLDLSRVQFGRSASAPLPVSVQKAFEEKFHIPIIETYGISETASQVTTNPREINERKLGSVGKAQGCEVKIVNKEGQELPTGQEGEIVVRGRNVMKGYYKDPKATAEVLRDGWFHSGDLGYQDDRGFVVI</sequence>
<dbReference type="PANTHER" id="PTHR43201">
    <property type="entry name" value="ACYL-COA SYNTHETASE"/>
    <property type="match status" value="1"/>
</dbReference>
<feature type="non-terminal residue" evidence="5">
    <location>
        <position position="268"/>
    </location>
</feature>
<evidence type="ECO:0000259" key="4">
    <source>
        <dbReference type="Pfam" id="PF00501"/>
    </source>
</evidence>
<proteinExistence type="inferred from homology"/>
<feature type="non-terminal residue" evidence="5">
    <location>
        <position position="1"/>
    </location>
</feature>
<dbReference type="Gene3D" id="3.40.50.12780">
    <property type="entry name" value="N-terminal domain of ligase-like"/>
    <property type="match status" value="1"/>
</dbReference>
<feature type="domain" description="AMP-dependent synthetase/ligase" evidence="4">
    <location>
        <begin position="16"/>
        <end position="237"/>
    </location>
</feature>
<comment type="similarity">
    <text evidence="1">Belongs to the ATP-dependent AMP-binding enzyme family.</text>
</comment>
<dbReference type="PANTHER" id="PTHR43201:SF5">
    <property type="entry name" value="MEDIUM-CHAIN ACYL-COA LIGASE ACSF2, MITOCHONDRIAL"/>
    <property type="match status" value="1"/>
</dbReference>
<dbReference type="AlphaFoldDB" id="X1H899"/>
<dbReference type="GO" id="GO:0006631">
    <property type="term" value="P:fatty acid metabolic process"/>
    <property type="evidence" value="ECO:0007669"/>
    <property type="project" value="TreeGrafter"/>
</dbReference>
<feature type="region of interest" description="Disordered" evidence="3">
    <location>
        <begin position="1"/>
        <end position="26"/>
    </location>
</feature>
<dbReference type="SUPFAM" id="SSF56801">
    <property type="entry name" value="Acetyl-CoA synthetase-like"/>
    <property type="match status" value="1"/>
</dbReference>
<evidence type="ECO:0000256" key="1">
    <source>
        <dbReference type="ARBA" id="ARBA00006432"/>
    </source>
</evidence>
<name>X1H899_9ZZZZ</name>
<evidence type="ECO:0000256" key="2">
    <source>
        <dbReference type="ARBA" id="ARBA00022598"/>
    </source>
</evidence>
<organism evidence="5">
    <name type="scientific">marine sediment metagenome</name>
    <dbReference type="NCBI Taxonomy" id="412755"/>
    <lineage>
        <taxon>unclassified sequences</taxon>
        <taxon>metagenomes</taxon>
        <taxon>ecological metagenomes</taxon>
    </lineage>
</organism>
<dbReference type="InterPro" id="IPR020845">
    <property type="entry name" value="AMP-binding_CS"/>
</dbReference>
<dbReference type="InterPro" id="IPR042099">
    <property type="entry name" value="ANL_N_sf"/>
</dbReference>
<reference evidence="5" key="1">
    <citation type="journal article" date="2014" name="Front. Microbiol.">
        <title>High frequency of phylogenetically diverse reductive dehalogenase-homologous genes in deep subseafloor sedimentary metagenomes.</title>
        <authorList>
            <person name="Kawai M."/>
            <person name="Futagami T."/>
            <person name="Toyoda A."/>
            <person name="Takaki Y."/>
            <person name="Nishi S."/>
            <person name="Hori S."/>
            <person name="Arai W."/>
            <person name="Tsubouchi T."/>
            <person name="Morono Y."/>
            <person name="Uchiyama I."/>
            <person name="Ito T."/>
            <person name="Fujiyama A."/>
            <person name="Inagaki F."/>
            <person name="Takami H."/>
        </authorList>
    </citation>
    <scope>NUCLEOTIDE SEQUENCE</scope>
    <source>
        <strain evidence="5">Expedition CK06-06</strain>
    </source>
</reference>
<dbReference type="EMBL" id="BARU01028007">
    <property type="protein sequence ID" value="GAH65617.1"/>
    <property type="molecule type" value="Genomic_DNA"/>
</dbReference>
<comment type="caution">
    <text evidence="5">The sequence shown here is derived from an EMBL/GenBank/DDBJ whole genome shotgun (WGS) entry which is preliminary data.</text>
</comment>
<protein>
    <recommendedName>
        <fullName evidence="4">AMP-dependent synthetase/ligase domain-containing protein</fullName>
    </recommendedName>
</protein>
<evidence type="ECO:0000256" key="3">
    <source>
        <dbReference type="SAM" id="MobiDB-lite"/>
    </source>
</evidence>
<dbReference type="GO" id="GO:0031956">
    <property type="term" value="F:medium-chain fatty acid-CoA ligase activity"/>
    <property type="evidence" value="ECO:0007669"/>
    <property type="project" value="TreeGrafter"/>
</dbReference>
<dbReference type="InterPro" id="IPR000873">
    <property type="entry name" value="AMP-dep_synth/lig_dom"/>
</dbReference>
<dbReference type="PROSITE" id="PS00455">
    <property type="entry name" value="AMP_BINDING"/>
    <property type="match status" value="1"/>
</dbReference>